<accession>S4NXD1</accession>
<evidence type="ECO:0000313" key="1">
    <source>
        <dbReference type="EMBL" id="JAA80348.1"/>
    </source>
</evidence>
<proteinExistence type="predicted"/>
<protein>
    <submittedName>
        <fullName evidence="1">Uncharacterized protein</fullName>
    </submittedName>
</protein>
<sequence length="95" mass="11172">MTTTDLRMYRTLIKSLLHEVHCVQNSKNTSHVSLQTCVMLLAQKLPIFPMFNLYFFGDFYPRRHASPIVTYTVKIKQNKNQILQLILAYYCMIQG</sequence>
<reference evidence="1" key="2">
    <citation type="submission" date="2013-05" db="EMBL/GenBank/DDBJ databases">
        <authorList>
            <person name="Carter J.-M."/>
            <person name="Baker S.C."/>
            <person name="Pink R."/>
            <person name="Carter D.R.F."/>
            <person name="Collins A."/>
            <person name="Tomlin J."/>
            <person name="Gibbs M."/>
            <person name="Breuker C.J."/>
        </authorList>
    </citation>
    <scope>NUCLEOTIDE SEQUENCE</scope>
    <source>
        <tissue evidence="1">Ovary</tissue>
    </source>
</reference>
<reference evidence="1" key="1">
    <citation type="journal article" date="2013" name="BMC Genomics">
        <title>Unscrambling butterfly oogenesis.</title>
        <authorList>
            <person name="Carter J.M."/>
            <person name="Baker S.C."/>
            <person name="Pink R."/>
            <person name="Carter D.R."/>
            <person name="Collins A."/>
            <person name="Tomlin J."/>
            <person name="Gibbs M."/>
            <person name="Breuker C.J."/>
        </authorList>
    </citation>
    <scope>NUCLEOTIDE SEQUENCE</scope>
    <source>
        <tissue evidence="1">Ovary</tissue>
    </source>
</reference>
<dbReference type="EMBL" id="GAIX01012212">
    <property type="protein sequence ID" value="JAA80348.1"/>
    <property type="molecule type" value="Transcribed_RNA"/>
</dbReference>
<name>S4NXD1_9NEOP</name>
<dbReference type="AlphaFoldDB" id="S4NXD1"/>
<organism evidence="1">
    <name type="scientific">Pararge aegeria</name>
    <name type="common">speckled wood butterfly</name>
    <dbReference type="NCBI Taxonomy" id="116150"/>
    <lineage>
        <taxon>Eukaryota</taxon>
        <taxon>Metazoa</taxon>
        <taxon>Ecdysozoa</taxon>
        <taxon>Arthropoda</taxon>
        <taxon>Hexapoda</taxon>
        <taxon>Insecta</taxon>
        <taxon>Pterygota</taxon>
        <taxon>Neoptera</taxon>
        <taxon>Endopterygota</taxon>
        <taxon>Lepidoptera</taxon>
        <taxon>Glossata</taxon>
        <taxon>Ditrysia</taxon>
        <taxon>Papilionoidea</taxon>
        <taxon>Nymphalidae</taxon>
        <taxon>Satyrinae</taxon>
        <taxon>Satyrini</taxon>
        <taxon>Parargina</taxon>
        <taxon>Pararge</taxon>
    </lineage>
</organism>